<dbReference type="GO" id="GO:0006355">
    <property type="term" value="P:regulation of DNA-templated transcription"/>
    <property type="evidence" value="ECO:0007669"/>
    <property type="project" value="UniProtKB-ARBA"/>
</dbReference>
<sequence length="153" mass="17073">MDKIDRKLLALVQLDGALTVAQLAEKAGISTTPVWKRMRRLEEAGVIRGRVALLDPARLGLKLTGFVQVRTNDHSAEWLEEFGAAVRSIPEIIEVHRMAGDIDYLLKIVAPDIAGYDRIYKQLIRLARITDVSAGFSMEIVKETTSLPLEYAE</sequence>
<dbReference type="GO" id="GO:0043200">
    <property type="term" value="P:response to amino acid"/>
    <property type="evidence" value="ECO:0007669"/>
    <property type="project" value="TreeGrafter"/>
</dbReference>
<evidence type="ECO:0000256" key="1">
    <source>
        <dbReference type="ARBA" id="ARBA00023015"/>
    </source>
</evidence>
<dbReference type="Gene3D" id="1.10.10.10">
    <property type="entry name" value="Winged helix-like DNA-binding domain superfamily/Winged helix DNA-binding domain"/>
    <property type="match status" value="1"/>
</dbReference>
<dbReference type="PANTHER" id="PTHR30154:SF17">
    <property type="entry name" value="DNA-BINDING TRANSCRIPTIONAL ACTIVATOR DECR"/>
    <property type="match status" value="1"/>
</dbReference>
<evidence type="ECO:0000313" key="5">
    <source>
        <dbReference type="EMBL" id="QDX28279.1"/>
    </source>
</evidence>
<gene>
    <name evidence="5" type="ORF">FPZ54_13410</name>
</gene>
<protein>
    <submittedName>
        <fullName evidence="5">Lrp/AsnC family transcriptional regulator</fullName>
    </submittedName>
</protein>
<dbReference type="Pfam" id="PF01037">
    <property type="entry name" value="AsnC_trans_reg"/>
    <property type="match status" value="1"/>
</dbReference>
<evidence type="ECO:0000256" key="2">
    <source>
        <dbReference type="ARBA" id="ARBA00023125"/>
    </source>
</evidence>
<dbReference type="PRINTS" id="PR00033">
    <property type="entry name" value="HTHASNC"/>
</dbReference>
<evidence type="ECO:0000313" key="6">
    <source>
        <dbReference type="Proteomes" id="UP000318055"/>
    </source>
</evidence>
<dbReference type="InterPro" id="IPR036388">
    <property type="entry name" value="WH-like_DNA-bd_sf"/>
</dbReference>
<keyword evidence="1" id="KW-0805">Transcription regulation</keyword>
<dbReference type="InterPro" id="IPR000485">
    <property type="entry name" value="AsnC-type_HTH_dom"/>
</dbReference>
<name>A0A518RLG3_9SPHN</name>
<reference evidence="5 6" key="1">
    <citation type="submission" date="2019-07" db="EMBL/GenBank/DDBJ databases">
        <title>Sphingomonas alkalisoli sp. nov., isolated from rhizosphere soil of Suaedae salsa.</title>
        <authorList>
            <person name="Zhang H."/>
            <person name="Xu L."/>
            <person name="Zhang J.-X."/>
            <person name="Sun J.-Q."/>
        </authorList>
    </citation>
    <scope>NUCLEOTIDE SEQUENCE [LARGE SCALE GENOMIC DNA]</scope>
    <source>
        <strain evidence="5 6">XS-10</strain>
    </source>
</reference>
<dbReference type="Pfam" id="PF13412">
    <property type="entry name" value="HTH_24"/>
    <property type="match status" value="1"/>
</dbReference>
<dbReference type="SUPFAM" id="SSF46785">
    <property type="entry name" value="Winged helix' DNA-binding domain"/>
    <property type="match status" value="1"/>
</dbReference>
<keyword evidence="3" id="KW-0804">Transcription</keyword>
<evidence type="ECO:0000256" key="3">
    <source>
        <dbReference type="ARBA" id="ARBA00023163"/>
    </source>
</evidence>
<dbReference type="SUPFAM" id="SSF54909">
    <property type="entry name" value="Dimeric alpha+beta barrel"/>
    <property type="match status" value="1"/>
</dbReference>
<dbReference type="InterPro" id="IPR036390">
    <property type="entry name" value="WH_DNA-bd_sf"/>
</dbReference>
<dbReference type="CDD" id="cd00090">
    <property type="entry name" value="HTH_ARSR"/>
    <property type="match status" value="1"/>
</dbReference>
<dbReference type="PROSITE" id="PS50956">
    <property type="entry name" value="HTH_ASNC_2"/>
    <property type="match status" value="1"/>
</dbReference>
<dbReference type="InterPro" id="IPR011008">
    <property type="entry name" value="Dimeric_a/b-barrel"/>
</dbReference>
<dbReference type="PANTHER" id="PTHR30154">
    <property type="entry name" value="LEUCINE-RESPONSIVE REGULATORY PROTEIN"/>
    <property type="match status" value="1"/>
</dbReference>
<keyword evidence="6" id="KW-1185">Reference proteome</keyword>
<feature type="domain" description="HTH asnC-type" evidence="4">
    <location>
        <begin position="1"/>
        <end position="62"/>
    </location>
</feature>
<dbReference type="InterPro" id="IPR019888">
    <property type="entry name" value="Tscrpt_reg_AsnC-like"/>
</dbReference>
<dbReference type="KEGG" id="ssua:FPZ54_13410"/>
<dbReference type="Proteomes" id="UP000318055">
    <property type="component" value="Chromosome"/>
</dbReference>
<dbReference type="OrthoDB" id="9813313at2"/>
<keyword evidence="2" id="KW-0238">DNA-binding</keyword>
<dbReference type="Gene3D" id="3.30.70.920">
    <property type="match status" value="1"/>
</dbReference>
<dbReference type="EMBL" id="CP042239">
    <property type="protein sequence ID" value="QDX28279.1"/>
    <property type="molecule type" value="Genomic_DNA"/>
</dbReference>
<proteinExistence type="predicted"/>
<organism evidence="5 6">
    <name type="scientific">Sphingomonas suaedae</name>
    <dbReference type="NCBI Taxonomy" id="2599297"/>
    <lineage>
        <taxon>Bacteria</taxon>
        <taxon>Pseudomonadati</taxon>
        <taxon>Pseudomonadota</taxon>
        <taxon>Alphaproteobacteria</taxon>
        <taxon>Sphingomonadales</taxon>
        <taxon>Sphingomonadaceae</taxon>
        <taxon>Sphingomonas</taxon>
    </lineage>
</organism>
<dbReference type="AlphaFoldDB" id="A0A518RLG3"/>
<dbReference type="GO" id="GO:0043565">
    <property type="term" value="F:sequence-specific DNA binding"/>
    <property type="evidence" value="ECO:0007669"/>
    <property type="project" value="InterPro"/>
</dbReference>
<dbReference type="InterPro" id="IPR019887">
    <property type="entry name" value="Tscrpt_reg_AsnC/Lrp_C"/>
</dbReference>
<dbReference type="SMART" id="SM00344">
    <property type="entry name" value="HTH_ASNC"/>
    <property type="match status" value="1"/>
</dbReference>
<evidence type="ECO:0000259" key="4">
    <source>
        <dbReference type="PROSITE" id="PS50956"/>
    </source>
</evidence>
<dbReference type="GO" id="GO:0005829">
    <property type="term" value="C:cytosol"/>
    <property type="evidence" value="ECO:0007669"/>
    <property type="project" value="TreeGrafter"/>
</dbReference>
<accession>A0A518RLG3</accession>
<dbReference type="InterPro" id="IPR011991">
    <property type="entry name" value="ArsR-like_HTH"/>
</dbReference>